<keyword evidence="3" id="KW-1185">Reference proteome</keyword>
<organism evidence="2 3">
    <name type="scientific">Galdieria yellowstonensis</name>
    <dbReference type="NCBI Taxonomy" id="3028027"/>
    <lineage>
        <taxon>Eukaryota</taxon>
        <taxon>Rhodophyta</taxon>
        <taxon>Bangiophyceae</taxon>
        <taxon>Galdieriales</taxon>
        <taxon>Galdieriaceae</taxon>
        <taxon>Galdieria</taxon>
    </lineage>
</organism>
<dbReference type="InterPro" id="IPR012875">
    <property type="entry name" value="SDHF4"/>
</dbReference>
<dbReference type="AlphaFoldDB" id="A0AAV9IC72"/>
<comment type="similarity">
    <text evidence="1">Belongs to the SDHAF4 family.</text>
</comment>
<dbReference type="Pfam" id="PF07896">
    <property type="entry name" value="DUF1674"/>
    <property type="match status" value="1"/>
</dbReference>
<dbReference type="Proteomes" id="UP001300502">
    <property type="component" value="Unassembled WGS sequence"/>
</dbReference>
<dbReference type="EMBL" id="JANCYU010000027">
    <property type="protein sequence ID" value="KAK4524990.1"/>
    <property type="molecule type" value="Genomic_DNA"/>
</dbReference>
<comment type="caution">
    <text evidence="2">The sequence shown here is derived from an EMBL/GenBank/DDBJ whole genome shotgun (WGS) entry which is preliminary data.</text>
</comment>
<gene>
    <name evidence="2" type="ORF">GAYE_SCF07G2894</name>
</gene>
<protein>
    <recommendedName>
        <fullName evidence="4">Succinate dehydrogenase assembly factor 4, mitochondrial</fullName>
    </recommendedName>
</protein>
<evidence type="ECO:0000313" key="3">
    <source>
        <dbReference type="Proteomes" id="UP001300502"/>
    </source>
</evidence>
<name>A0AAV9IC72_9RHOD</name>
<sequence length="98" mass="11064">MSLARNQVFRFVVLKYARSFVPYRTFQGSSEACKSENLVTNQLSGLSSLKHSESASDAEEEVDMWNFEAPSGPEWGGPRGYEPTKFGDWSKNCRVSDF</sequence>
<accession>A0AAV9IC72</accession>
<evidence type="ECO:0000256" key="1">
    <source>
        <dbReference type="ARBA" id="ARBA00005701"/>
    </source>
</evidence>
<reference evidence="2 3" key="1">
    <citation type="submission" date="2022-07" db="EMBL/GenBank/DDBJ databases">
        <title>Genome-wide signatures of adaptation to extreme environments.</title>
        <authorList>
            <person name="Cho C.H."/>
            <person name="Yoon H.S."/>
        </authorList>
    </citation>
    <scope>NUCLEOTIDE SEQUENCE [LARGE SCALE GENOMIC DNA]</scope>
    <source>
        <strain evidence="2 3">108.79 E11</strain>
    </source>
</reference>
<evidence type="ECO:0008006" key="4">
    <source>
        <dbReference type="Google" id="ProtNLM"/>
    </source>
</evidence>
<evidence type="ECO:0000313" key="2">
    <source>
        <dbReference type="EMBL" id="KAK4524990.1"/>
    </source>
</evidence>
<proteinExistence type="inferred from homology"/>